<dbReference type="EMBL" id="LSSN01000084">
    <property type="protein sequence ID" value="OMJ25978.1"/>
    <property type="molecule type" value="Genomic_DNA"/>
</dbReference>
<sequence>MILTKHSTSHPLPPTISSKISFGPAVKFPNNHSVSFSTARSCFPLSIPPSDSSLPSSELAFLESWLVYHCPPPSFQKFE</sequence>
<evidence type="ECO:0000313" key="2">
    <source>
        <dbReference type="Proteomes" id="UP000187283"/>
    </source>
</evidence>
<protein>
    <submittedName>
        <fullName evidence="1">Uncharacterized protein</fullName>
    </submittedName>
</protein>
<name>A0A1R1YGC8_9FUNG</name>
<gene>
    <name evidence="1" type="ORF">AYI70_g531</name>
</gene>
<accession>A0A1R1YGC8</accession>
<dbReference type="AlphaFoldDB" id="A0A1R1YGC8"/>
<organism evidence="1 2">
    <name type="scientific">Smittium culicis</name>
    <dbReference type="NCBI Taxonomy" id="133412"/>
    <lineage>
        <taxon>Eukaryota</taxon>
        <taxon>Fungi</taxon>
        <taxon>Fungi incertae sedis</taxon>
        <taxon>Zoopagomycota</taxon>
        <taxon>Kickxellomycotina</taxon>
        <taxon>Harpellomycetes</taxon>
        <taxon>Harpellales</taxon>
        <taxon>Legeriomycetaceae</taxon>
        <taxon>Smittium</taxon>
    </lineage>
</organism>
<keyword evidence="2" id="KW-1185">Reference proteome</keyword>
<reference evidence="1 2" key="1">
    <citation type="submission" date="2017-01" db="EMBL/GenBank/DDBJ databases">
        <authorList>
            <person name="Mah S.A."/>
            <person name="Swanson W.J."/>
            <person name="Moy G.W."/>
            <person name="Vacquier V.D."/>
        </authorList>
    </citation>
    <scope>NUCLEOTIDE SEQUENCE [LARGE SCALE GENOMIC DNA]</scope>
    <source>
        <strain evidence="1 2">GSMNP</strain>
    </source>
</reference>
<evidence type="ECO:0000313" key="1">
    <source>
        <dbReference type="EMBL" id="OMJ25978.1"/>
    </source>
</evidence>
<dbReference type="Proteomes" id="UP000187283">
    <property type="component" value="Unassembled WGS sequence"/>
</dbReference>
<comment type="caution">
    <text evidence="1">The sequence shown here is derived from an EMBL/GenBank/DDBJ whole genome shotgun (WGS) entry which is preliminary data.</text>
</comment>
<proteinExistence type="predicted"/>